<feature type="region of interest" description="Disordered" evidence="17">
    <location>
        <begin position="1"/>
        <end position="29"/>
    </location>
</feature>
<dbReference type="AlphaFoldDB" id="A0A671G3U1"/>
<keyword evidence="6" id="KW-0813">Transport</keyword>
<dbReference type="PRINTS" id="PR01432">
    <property type="entry name" value="RABAPTIN"/>
</dbReference>
<dbReference type="GO" id="GO:0006897">
    <property type="term" value="P:endocytosis"/>
    <property type="evidence" value="ECO:0007669"/>
    <property type="project" value="UniProtKB-KW"/>
</dbReference>
<dbReference type="FunFam" id="1.20.5.730:FF:000003">
    <property type="entry name" value="rab GTPase-binding effector protein 2 isoform X1"/>
    <property type="match status" value="1"/>
</dbReference>
<dbReference type="GO" id="GO:0005813">
    <property type="term" value="C:centrosome"/>
    <property type="evidence" value="ECO:0007669"/>
    <property type="project" value="UniProtKB-SubCell"/>
</dbReference>
<dbReference type="GO" id="GO:0005096">
    <property type="term" value="F:GTPase activator activity"/>
    <property type="evidence" value="ECO:0007669"/>
    <property type="project" value="InterPro"/>
</dbReference>
<dbReference type="PANTHER" id="PTHR31179:SF6">
    <property type="entry name" value="RAB GTPASE-BINDING EFFECTOR PROTEIN 2"/>
    <property type="match status" value="1"/>
</dbReference>
<keyword evidence="9" id="KW-0254">Endocytosis</keyword>
<evidence type="ECO:0000259" key="19">
    <source>
        <dbReference type="Pfam" id="PF09311"/>
    </source>
</evidence>
<comment type="similarity">
    <text evidence="4">Belongs to the rabaptin family.</text>
</comment>
<feature type="domain" description="Rabaptin GTPase-Rab5 binding" evidence="19">
    <location>
        <begin position="449"/>
        <end position="502"/>
    </location>
</feature>
<dbReference type="Gene3D" id="1.20.5.340">
    <property type="match status" value="1"/>
</dbReference>
<feature type="region of interest" description="Disordered" evidence="17">
    <location>
        <begin position="347"/>
        <end position="366"/>
    </location>
</feature>
<reference evidence="20" key="2">
    <citation type="submission" date="2025-09" db="UniProtKB">
        <authorList>
            <consortium name="Ensembl"/>
        </authorList>
    </citation>
    <scope>IDENTIFICATION</scope>
</reference>
<evidence type="ECO:0000256" key="10">
    <source>
        <dbReference type="ARBA" id="ARBA00022753"/>
    </source>
</evidence>
<evidence type="ECO:0000256" key="15">
    <source>
        <dbReference type="ARBA" id="ARBA00023273"/>
    </source>
</evidence>
<dbReference type="Ensembl" id="ENSRFET00010033158.1">
    <property type="protein sequence ID" value="ENSRFEP00010030573.1"/>
    <property type="gene ID" value="ENSRFEG00010020138.1"/>
</dbReference>
<keyword evidence="11" id="KW-0970">Cilium biogenesis/degradation</keyword>
<evidence type="ECO:0000256" key="16">
    <source>
        <dbReference type="ARBA" id="ARBA00045310"/>
    </source>
</evidence>
<evidence type="ECO:0000256" key="7">
    <source>
        <dbReference type="ARBA" id="ARBA00022490"/>
    </source>
</evidence>
<comment type="subcellular location">
    <subcellularLocation>
        <location evidence="1">Cytoplasm</location>
        <location evidence="1">Cytoskeleton</location>
        <location evidence="1">Cilium basal body</location>
    </subcellularLocation>
    <subcellularLocation>
        <location evidence="2">Cytoplasm</location>
        <location evidence="2">Cytoskeleton</location>
        <location evidence="2">Microtubule organizing center</location>
        <location evidence="2">Centrosome</location>
    </subcellularLocation>
    <subcellularLocation>
        <location evidence="3">Early endosome</location>
    </subcellularLocation>
</comment>
<keyword evidence="12" id="KW-0653">Protein transport</keyword>
<keyword evidence="7" id="KW-0963">Cytoplasm</keyword>
<dbReference type="InterPro" id="IPR018514">
    <property type="entry name" value="Rabaptin_CC"/>
</dbReference>
<keyword evidence="15" id="KW-0966">Cell projection</keyword>
<dbReference type="GO" id="GO:0030030">
    <property type="term" value="P:cell projection organization"/>
    <property type="evidence" value="ECO:0007669"/>
    <property type="project" value="UniProtKB-KW"/>
</dbReference>
<feature type="domain" description="Rabaptin coiled-coil" evidence="18">
    <location>
        <begin position="30"/>
        <end position="178"/>
    </location>
</feature>
<feature type="compositionally biased region" description="Low complexity" evidence="17">
    <location>
        <begin position="192"/>
        <end position="202"/>
    </location>
</feature>
<keyword evidence="13" id="KW-0175">Coiled coil</keyword>
<dbReference type="GO" id="GO:0008083">
    <property type="term" value="F:growth factor activity"/>
    <property type="evidence" value="ECO:0007669"/>
    <property type="project" value="InterPro"/>
</dbReference>
<evidence type="ECO:0000256" key="4">
    <source>
        <dbReference type="ARBA" id="ARBA00006603"/>
    </source>
</evidence>
<keyword evidence="8" id="KW-0597">Phosphoprotein</keyword>
<keyword evidence="10" id="KW-0967">Endosome</keyword>
<dbReference type="GO" id="GO:0015031">
    <property type="term" value="P:protein transport"/>
    <property type="evidence" value="ECO:0007669"/>
    <property type="project" value="UniProtKB-KW"/>
</dbReference>
<feature type="region of interest" description="Disordered" evidence="17">
    <location>
        <begin position="232"/>
        <end position="260"/>
    </location>
</feature>
<dbReference type="GO" id="GO:0005769">
    <property type="term" value="C:early endosome"/>
    <property type="evidence" value="ECO:0007669"/>
    <property type="project" value="UniProtKB-SubCell"/>
</dbReference>
<evidence type="ECO:0000313" key="20">
    <source>
        <dbReference type="Ensembl" id="ENSRFEP00010030573.1"/>
    </source>
</evidence>
<organism evidence="20 21">
    <name type="scientific">Rhinolophus ferrumequinum</name>
    <name type="common">Greater horseshoe bat</name>
    <dbReference type="NCBI Taxonomy" id="59479"/>
    <lineage>
        <taxon>Eukaryota</taxon>
        <taxon>Metazoa</taxon>
        <taxon>Chordata</taxon>
        <taxon>Craniata</taxon>
        <taxon>Vertebrata</taxon>
        <taxon>Euteleostomi</taxon>
        <taxon>Mammalia</taxon>
        <taxon>Eutheria</taxon>
        <taxon>Laurasiatheria</taxon>
        <taxon>Chiroptera</taxon>
        <taxon>Yinpterochiroptera</taxon>
        <taxon>Rhinolophoidea</taxon>
        <taxon>Rhinolophidae</taxon>
        <taxon>Rhinolophinae</taxon>
        <taxon>Rhinolophus</taxon>
    </lineage>
</organism>
<feature type="region of interest" description="Disordered" evidence="17">
    <location>
        <begin position="177"/>
        <end position="215"/>
    </location>
</feature>
<evidence type="ECO:0000256" key="5">
    <source>
        <dbReference type="ARBA" id="ARBA00019765"/>
    </source>
</evidence>
<evidence type="ECO:0000256" key="2">
    <source>
        <dbReference type="ARBA" id="ARBA00004300"/>
    </source>
</evidence>
<protein>
    <recommendedName>
        <fullName evidence="5">Rab GTPase-binding effector protein 2</fullName>
    </recommendedName>
</protein>
<reference evidence="20" key="1">
    <citation type="submission" date="2025-08" db="UniProtKB">
        <authorList>
            <consortium name="Ensembl"/>
        </authorList>
    </citation>
    <scope>IDENTIFICATION</scope>
</reference>
<evidence type="ECO:0000256" key="3">
    <source>
        <dbReference type="ARBA" id="ARBA00004412"/>
    </source>
</evidence>
<evidence type="ECO:0000256" key="6">
    <source>
        <dbReference type="ARBA" id="ARBA00022448"/>
    </source>
</evidence>
<dbReference type="Proteomes" id="UP000472240">
    <property type="component" value="Unplaced"/>
</dbReference>
<gene>
    <name evidence="20" type="primary">RABEP2</name>
</gene>
<evidence type="ECO:0000256" key="9">
    <source>
        <dbReference type="ARBA" id="ARBA00022583"/>
    </source>
</evidence>
<sequence>MAAAAPAAAGEDGRRLRPGAVLDPQPQDEVEAEAGELGRLRAELASALAEMETMKAVAEVSESTKAEAVAAVQRQCQEEVASLQAILKDSISSYEAQLTSLKQERQQQQQDFEEKERELGHLKQLLSRAHPLDSLEKQMEKAHEDSEKLREIVLPMEQEIEELKAKLLRAEELIQEIQRRPRHPPSLHGSAELLSLSRDSSPPLEPLEELSGDGGAAAEAFAHNCDDSASISSFSLGGAGSSTSMPRSRQGLSPEQEETASLLSTGTLVPEGIYLPPPGYQLVPDTQWEQLQVEMQVLLAQVQNSEQLLRTLQGTVSQAQERVQLQMAELATSHKCLSHEVKRLTEENQGLRAEQPPSPAPWVPEQEESLPSSITELQQLVHRTRQEARAHQQAREHEAERLRIEIVTLREALEEETATRASLEGQLRGQREETASLCSLRTEMERVQQAQSKAQLTDLLSEQKAKVVRLQAELETSEQVQRDFVRLSQALQVRLERVRQAESLEQVRRIMDEAPLRDVRDIKDT</sequence>
<dbReference type="GeneTree" id="ENSGT00530000063743"/>
<dbReference type="InterPro" id="IPR003914">
    <property type="entry name" value="Rabaptin"/>
</dbReference>
<evidence type="ECO:0000256" key="17">
    <source>
        <dbReference type="SAM" id="MobiDB-lite"/>
    </source>
</evidence>
<evidence type="ECO:0000256" key="13">
    <source>
        <dbReference type="ARBA" id="ARBA00023054"/>
    </source>
</evidence>
<dbReference type="PANTHER" id="PTHR31179">
    <property type="entry name" value="RAB GTPASE-BINDING EFFECTOR PROTEIN"/>
    <property type="match status" value="1"/>
</dbReference>
<name>A0A671G3U1_RHIFE</name>
<evidence type="ECO:0000256" key="1">
    <source>
        <dbReference type="ARBA" id="ARBA00004120"/>
    </source>
</evidence>
<accession>A0A671G3U1</accession>
<comment type="function">
    <text evidence="16">Plays a role in membrane trafficking and in homotypic early endosome fusion. Participates in arteriogenesis by regulating vascular endothelial growth factor receptor 2/VEGFR2 cell surface expression and endosomal trafficking. By interacting with SDCCAG8, localizes to centrosomes and plays a critical role in ciliogenesis.</text>
</comment>
<dbReference type="Pfam" id="PF03528">
    <property type="entry name" value="Rabaptin"/>
    <property type="match status" value="1"/>
</dbReference>
<evidence type="ECO:0000313" key="21">
    <source>
        <dbReference type="Proteomes" id="UP000472240"/>
    </source>
</evidence>
<keyword evidence="14" id="KW-0206">Cytoskeleton</keyword>
<proteinExistence type="inferred from homology"/>
<dbReference type="Gene3D" id="1.20.5.730">
    <property type="entry name" value="Single helix bin"/>
    <property type="match status" value="1"/>
</dbReference>
<evidence type="ECO:0000256" key="8">
    <source>
        <dbReference type="ARBA" id="ARBA00022553"/>
    </source>
</evidence>
<keyword evidence="21" id="KW-1185">Reference proteome</keyword>
<dbReference type="Pfam" id="PF09311">
    <property type="entry name" value="Rab5-bind"/>
    <property type="match status" value="1"/>
</dbReference>
<evidence type="ECO:0000259" key="18">
    <source>
        <dbReference type="Pfam" id="PF03528"/>
    </source>
</evidence>
<evidence type="ECO:0000256" key="12">
    <source>
        <dbReference type="ARBA" id="ARBA00022927"/>
    </source>
</evidence>
<dbReference type="InterPro" id="IPR015390">
    <property type="entry name" value="Rabaptin_Rab5-bd_dom"/>
</dbReference>
<evidence type="ECO:0000256" key="11">
    <source>
        <dbReference type="ARBA" id="ARBA00022794"/>
    </source>
</evidence>
<evidence type="ECO:0000256" key="14">
    <source>
        <dbReference type="ARBA" id="ARBA00023212"/>
    </source>
</evidence>
<dbReference type="SUPFAM" id="SSF103652">
    <property type="entry name" value="G protein-binding domain"/>
    <property type="match status" value="2"/>
</dbReference>